<keyword evidence="7" id="KW-0677">Repeat</keyword>
<name>A0A8K0E7A9_9ROSA</name>
<dbReference type="Pfam" id="PF13855">
    <property type="entry name" value="LRR_8"/>
    <property type="match status" value="2"/>
</dbReference>
<evidence type="ECO:0000256" key="4">
    <source>
        <dbReference type="ARBA" id="ARBA00022614"/>
    </source>
</evidence>
<protein>
    <submittedName>
        <fullName evidence="12">Uncharacterized protein</fullName>
    </submittedName>
</protein>
<dbReference type="PANTHER" id="PTHR48063:SF112">
    <property type="entry name" value="RECEPTOR LIKE PROTEIN 30-LIKE"/>
    <property type="match status" value="1"/>
</dbReference>
<dbReference type="EMBL" id="VOIH02000009">
    <property type="protein sequence ID" value="KAF3438097.1"/>
    <property type="molecule type" value="Genomic_DNA"/>
</dbReference>
<keyword evidence="8" id="KW-1133">Transmembrane helix</keyword>
<reference evidence="12" key="1">
    <citation type="submission" date="2020-03" db="EMBL/GenBank/DDBJ databases">
        <title>A high-quality chromosome-level genome assembly of a woody plant with both climbing and erect habits, Rhamnella rubrinervis.</title>
        <authorList>
            <person name="Lu Z."/>
            <person name="Yang Y."/>
            <person name="Zhu X."/>
            <person name="Sun Y."/>
        </authorList>
    </citation>
    <scope>NUCLEOTIDE SEQUENCE</scope>
    <source>
        <strain evidence="12">BYM</strain>
        <tissue evidence="12">Leaf</tissue>
    </source>
</reference>
<dbReference type="Proteomes" id="UP000796880">
    <property type="component" value="Unassembled WGS sequence"/>
</dbReference>
<dbReference type="Pfam" id="PF00560">
    <property type="entry name" value="LRR_1"/>
    <property type="match status" value="4"/>
</dbReference>
<sequence>MWIFSLSNLEYLNGAGNSFALGSTSFGLKNLTCLRFLDMSENSVNSTIPQWIFCLNHLEHLDLSGTNLKGIIPSAIGNLTSINVLILSSNQLDGKIPNSSRNLCKLKELHLDSNRLSGAILGILTTCAAESLELLYLDDNQLSGLPASLGRLSNLQDFDVSHNQLTGSLPESLGQLVKLEYLDISHNLLKGVVSEVHFSNLTRLKLLYASENSLTLKTSSLWLPPFQLEVLNLNSWHLGLQPLHWIGQQHDLLKLKISSAGISGTIPSWFCNISLRLVDLNLSHNQFHGEFPCTNLSPTTIDLSSNQFNGSLPFVTSEIVDFSNNSFSGSVFHFFCGKNDDKQNLSVERYESVYVDLGNNLLSGKIPNCWSKWKILGVLNLQNNNLLGVIPSTMGYLTGLFSLQLRNNNLHGNLPLSLRKCISLMVLDLSENNFVGIIPKWIGISFSRLVILNLHSNRFQGDIPLELCNLMSLQILDFAQNNITGTTPRCFYNLISMTTLPNSESSSLSFLYGDNNIMAQVVVVTKGREAVYDTLLNLVRSMDLSSNNLYGEIVA</sequence>
<dbReference type="OrthoDB" id="1600340at2759"/>
<evidence type="ECO:0000256" key="2">
    <source>
        <dbReference type="ARBA" id="ARBA00009592"/>
    </source>
</evidence>
<evidence type="ECO:0000313" key="13">
    <source>
        <dbReference type="Proteomes" id="UP000796880"/>
    </source>
</evidence>
<dbReference type="Gene3D" id="3.80.10.10">
    <property type="entry name" value="Ribonuclease Inhibitor"/>
    <property type="match status" value="2"/>
</dbReference>
<evidence type="ECO:0000256" key="1">
    <source>
        <dbReference type="ARBA" id="ARBA00004251"/>
    </source>
</evidence>
<dbReference type="InterPro" id="IPR046956">
    <property type="entry name" value="RLP23-like"/>
</dbReference>
<keyword evidence="3" id="KW-1003">Cell membrane</keyword>
<gene>
    <name evidence="12" type="ORF">FNV43_RR20853</name>
</gene>
<evidence type="ECO:0000256" key="5">
    <source>
        <dbReference type="ARBA" id="ARBA00022692"/>
    </source>
</evidence>
<dbReference type="InterPro" id="IPR032675">
    <property type="entry name" value="LRR_dom_sf"/>
</dbReference>
<keyword evidence="4" id="KW-0433">Leucine-rich repeat</keyword>
<dbReference type="FunFam" id="3.80.10.10:FF:000095">
    <property type="entry name" value="LRR receptor-like serine/threonine-protein kinase GSO1"/>
    <property type="match status" value="1"/>
</dbReference>
<dbReference type="SMART" id="SM00369">
    <property type="entry name" value="LRR_TYP"/>
    <property type="match status" value="6"/>
</dbReference>
<organism evidence="12 13">
    <name type="scientific">Rhamnella rubrinervis</name>
    <dbReference type="NCBI Taxonomy" id="2594499"/>
    <lineage>
        <taxon>Eukaryota</taxon>
        <taxon>Viridiplantae</taxon>
        <taxon>Streptophyta</taxon>
        <taxon>Embryophyta</taxon>
        <taxon>Tracheophyta</taxon>
        <taxon>Spermatophyta</taxon>
        <taxon>Magnoliopsida</taxon>
        <taxon>eudicotyledons</taxon>
        <taxon>Gunneridae</taxon>
        <taxon>Pentapetalae</taxon>
        <taxon>rosids</taxon>
        <taxon>fabids</taxon>
        <taxon>Rosales</taxon>
        <taxon>Rhamnaceae</taxon>
        <taxon>rhamnoid group</taxon>
        <taxon>Rhamneae</taxon>
        <taxon>Rhamnella</taxon>
    </lineage>
</organism>
<accession>A0A8K0E7A9</accession>
<evidence type="ECO:0000256" key="3">
    <source>
        <dbReference type="ARBA" id="ARBA00022475"/>
    </source>
</evidence>
<evidence type="ECO:0000256" key="7">
    <source>
        <dbReference type="ARBA" id="ARBA00022737"/>
    </source>
</evidence>
<keyword evidence="13" id="KW-1185">Reference proteome</keyword>
<keyword evidence="11" id="KW-0325">Glycoprotein</keyword>
<proteinExistence type="inferred from homology"/>
<keyword evidence="5" id="KW-0812">Transmembrane</keyword>
<dbReference type="GO" id="GO:0005886">
    <property type="term" value="C:plasma membrane"/>
    <property type="evidence" value="ECO:0007669"/>
    <property type="project" value="UniProtKB-SubCell"/>
</dbReference>
<evidence type="ECO:0000256" key="11">
    <source>
        <dbReference type="ARBA" id="ARBA00023180"/>
    </source>
</evidence>
<comment type="subcellular location">
    <subcellularLocation>
        <location evidence="1">Cell membrane</location>
        <topology evidence="1">Single-pass type I membrane protein</topology>
    </subcellularLocation>
</comment>
<comment type="caution">
    <text evidence="12">The sequence shown here is derived from an EMBL/GenBank/DDBJ whole genome shotgun (WGS) entry which is preliminary data.</text>
</comment>
<evidence type="ECO:0000256" key="6">
    <source>
        <dbReference type="ARBA" id="ARBA00022729"/>
    </source>
</evidence>
<evidence type="ECO:0000256" key="10">
    <source>
        <dbReference type="ARBA" id="ARBA00023170"/>
    </source>
</evidence>
<keyword evidence="6" id="KW-0732">Signal</keyword>
<dbReference type="PANTHER" id="PTHR48063">
    <property type="entry name" value="LRR RECEPTOR-LIKE KINASE"/>
    <property type="match status" value="1"/>
</dbReference>
<comment type="similarity">
    <text evidence="2">Belongs to the RLP family.</text>
</comment>
<evidence type="ECO:0000313" key="12">
    <source>
        <dbReference type="EMBL" id="KAF3438097.1"/>
    </source>
</evidence>
<evidence type="ECO:0000256" key="8">
    <source>
        <dbReference type="ARBA" id="ARBA00022989"/>
    </source>
</evidence>
<keyword evidence="10" id="KW-0675">Receptor</keyword>
<dbReference type="SUPFAM" id="SSF52058">
    <property type="entry name" value="L domain-like"/>
    <property type="match status" value="1"/>
</dbReference>
<dbReference type="InterPro" id="IPR003591">
    <property type="entry name" value="Leu-rich_rpt_typical-subtyp"/>
</dbReference>
<keyword evidence="9" id="KW-0472">Membrane</keyword>
<evidence type="ECO:0000256" key="9">
    <source>
        <dbReference type="ARBA" id="ARBA00023136"/>
    </source>
</evidence>
<dbReference type="FunFam" id="3.80.10.10:FF:000041">
    <property type="entry name" value="LRR receptor-like serine/threonine-protein kinase ERECTA"/>
    <property type="match status" value="1"/>
</dbReference>
<dbReference type="InterPro" id="IPR001611">
    <property type="entry name" value="Leu-rich_rpt"/>
</dbReference>
<dbReference type="AlphaFoldDB" id="A0A8K0E7A9"/>